<gene>
    <name evidence="1" type="ORF">WISP_126215</name>
</gene>
<keyword evidence="2" id="KW-1185">Reference proteome</keyword>
<comment type="caution">
    <text evidence="1">The sequence shown here is derived from an EMBL/GenBank/DDBJ whole genome shotgun (WGS) entry which is preliminary data.</text>
</comment>
<accession>A0ABQ9CW64</accession>
<dbReference type="Proteomes" id="UP001145742">
    <property type="component" value="Unassembled WGS sequence"/>
</dbReference>
<dbReference type="EMBL" id="WHWB01034599">
    <property type="protein sequence ID" value="KAJ7407472.1"/>
    <property type="molecule type" value="Genomic_DNA"/>
</dbReference>
<organism evidence="1 2">
    <name type="scientific">Willisornis vidua</name>
    <name type="common">Xingu scale-backed antbird</name>
    <dbReference type="NCBI Taxonomy" id="1566151"/>
    <lineage>
        <taxon>Eukaryota</taxon>
        <taxon>Metazoa</taxon>
        <taxon>Chordata</taxon>
        <taxon>Craniata</taxon>
        <taxon>Vertebrata</taxon>
        <taxon>Euteleostomi</taxon>
        <taxon>Archelosauria</taxon>
        <taxon>Archosauria</taxon>
        <taxon>Dinosauria</taxon>
        <taxon>Saurischia</taxon>
        <taxon>Theropoda</taxon>
        <taxon>Coelurosauria</taxon>
        <taxon>Aves</taxon>
        <taxon>Neognathae</taxon>
        <taxon>Neoaves</taxon>
        <taxon>Telluraves</taxon>
        <taxon>Australaves</taxon>
        <taxon>Passeriformes</taxon>
        <taxon>Thamnophilidae</taxon>
        <taxon>Willisornis</taxon>
    </lineage>
</organism>
<evidence type="ECO:0000313" key="2">
    <source>
        <dbReference type="Proteomes" id="UP001145742"/>
    </source>
</evidence>
<name>A0ABQ9CW64_9PASS</name>
<proteinExistence type="predicted"/>
<evidence type="ECO:0000313" key="1">
    <source>
        <dbReference type="EMBL" id="KAJ7407472.1"/>
    </source>
</evidence>
<protein>
    <submittedName>
        <fullName evidence="1">RNA-directed DNA polymerase from mobile element jockey-like protein</fullName>
    </submittedName>
</protein>
<sequence length="131" mass="14882">MPTYKKGKKEDFSNCRPVSLTSVPGEFVEIILNATTQHIQDNQGIWPSQYEFMKGSSFLTNQISLCDQMTCLVDEGKAMDVVYLDFDTISVKPLTPFPTAFSWRSWLLMTWTDILLAGSKISDELRGLFQT</sequence>
<reference evidence="1" key="1">
    <citation type="submission" date="2019-10" db="EMBL/GenBank/DDBJ databases">
        <authorList>
            <person name="Soares A.E.R."/>
            <person name="Aleixo A."/>
            <person name="Schneider P."/>
            <person name="Miyaki C.Y."/>
            <person name="Schneider M.P."/>
            <person name="Mello C."/>
            <person name="Vasconcelos A.T.R."/>
        </authorList>
    </citation>
    <scope>NUCLEOTIDE SEQUENCE</scope>
    <source>
        <tissue evidence="1">Muscle</tissue>
    </source>
</reference>